<keyword evidence="4" id="KW-1185">Reference proteome</keyword>
<evidence type="ECO:0000256" key="2">
    <source>
        <dbReference type="SAM" id="MobiDB-lite"/>
    </source>
</evidence>
<sequence length="519" mass="58700">MSGVNPLPIAKGGKAANPGTVRPPAKKLAKGQDVFDRDIAYTLSTDQFVRQLNIASFQLVQAKDKVEALLEAGEELPKLQKLNQEIESRRESIATGKEIFAACQKLLKQYEDSKFSSKQKVQEHRKLIQERVGSILPEVKGLLANIEHRILLETNRLHIENVSLTRENRTSWMGNWQPAPVIDTSASDRLQEIIRNLEAEKTTLQNAIESQKTQLEGQVKAEKSRADHLEGKRNEALEKLASFQEISRQEKDDNDKDKAMRETRSELESVNTALATAKSQAAESENLRAKVDETTSQIEAQQTRIEGMERTIAEARPVKLRDLREAKDHFLLQQELETAKRKIQTARAEYAALQVNFDNVSIGLQSSQKEVGELASKLSKLGISDAAKTQTIEELGDEKVELLGQLETAISSKESAERQRDEHLRTMTMLENAKDKAISECEKLRKTKDNWVATFKDDKDNWNLERGKPEEEIETLTTEKDKLAKEKQELGKIVGELRQDKVDLRSSRDNLNIEVKAFD</sequence>
<evidence type="ECO:0000313" key="4">
    <source>
        <dbReference type="Proteomes" id="UP001595075"/>
    </source>
</evidence>
<gene>
    <name evidence="3" type="ORF">VTL71DRAFT_7743</name>
</gene>
<proteinExistence type="predicted"/>
<evidence type="ECO:0000313" key="3">
    <source>
        <dbReference type="EMBL" id="KAL2073965.1"/>
    </source>
</evidence>
<reference evidence="3 4" key="1">
    <citation type="journal article" date="2024" name="Commun. Biol.">
        <title>Comparative genomic analysis of thermophilic fungi reveals convergent evolutionary adaptations and gene losses.</title>
        <authorList>
            <person name="Steindorff A.S."/>
            <person name="Aguilar-Pontes M.V."/>
            <person name="Robinson A.J."/>
            <person name="Andreopoulos B."/>
            <person name="LaButti K."/>
            <person name="Kuo A."/>
            <person name="Mondo S."/>
            <person name="Riley R."/>
            <person name="Otillar R."/>
            <person name="Haridas S."/>
            <person name="Lipzen A."/>
            <person name="Grimwood J."/>
            <person name="Schmutz J."/>
            <person name="Clum A."/>
            <person name="Reid I.D."/>
            <person name="Moisan M.C."/>
            <person name="Butler G."/>
            <person name="Nguyen T.T.M."/>
            <person name="Dewar K."/>
            <person name="Conant G."/>
            <person name="Drula E."/>
            <person name="Henrissat B."/>
            <person name="Hansel C."/>
            <person name="Singer S."/>
            <person name="Hutchinson M.I."/>
            <person name="de Vries R.P."/>
            <person name="Natvig D.O."/>
            <person name="Powell A.J."/>
            <person name="Tsang A."/>
            <person name="Grigoriev I.V."/>
        </authorList>
    </citation>
    <scope>NUCLEOTIDE SEQUENCE [LARGE SCALE GENOMIC DNA]</scope>
    <source>
        <strain evidence="3 4">CBS 494.80</strain>
    </source>
</reference>
<dbReference type="Proteomes" id="UP001595075">
    <property type="component" value="Unassembled WGS sequence"/>
</dbReference>
<comment type="caution">
    <text evidence="3">The sequence shown here is derived from an EMBL/GenBank/DDBJ whole genome shotgun (WGS) entry which is preliminary data.</text>
</comment>
<organism evidence="3 4">
    <name type="scientific">Oculimacula yallundae</name>
    <dbReference type="NCBI Taxonomy" id="86028"/>
    <lineage>
        <taxon>Eukaryota</taxon>
        <taxon>Fungi</taxon>
        <taxon>Dikarya</taxon>
        <taxon>Ascomycota</taxon>
        <taxon>Pezizomycotina</taxon>
        <taxon>Leotiomycetes</taxon>
        <taxon>Helotiales</taxon>
        <taxon>Ploettnerulaceae</taxon>
        <taxon>Oculimacula</taxon>
    </lineage>
</organism>
<protein>
    <submittedName>
        <fullName evidence="3">Uncharacterized protein</fullName>
    </submittedName>
</protein>
<feature type="region of interest" description="Disordered" evidence="2">
    <location>
        <begin position="244"/>
        <end position="267"/>
    </location>
</feature>
<evidence type="ECO:0000256" key="1">
    <source>
        <dbReference type="SAM" id="Coils"/>
    </source>
</evidence>
<name>A0ABR4CVQ7_9HELO</name>
<accession>A0ABR4CVQ7</accession>
<keyword evidence="1" id="KW-0175">Coiled coil</keyword>
<feature type="region of interest" description="Disordered" evidence="2">
    <location>
        <begin position="1"/>
        <end position="28"/>
    </location>
</feature>
<dbReference type="EMBL" id="JAZHXI010000002">
    <property type="protein sequence ID" value="KAL2073965.1"/>
    <property type="molecule type" value="Genomic_DNA"/>
</dbReference>
<feature type="coiled-coil region" evidence="1">
    <location>
        <begin position="413"/>
        <end position="447"/>
    </location>
</feature>
<feature type="compositionally biased region" description="Basic and acidic residues" evidence="2">
    <location>
        <begin position="247"/>
        <end position="267"/>
    </location>
</feature>